<gene>
    <name evidence="2" type="ORF">INT45_005283</name>
</gene>
<dbReference type="Pfam" id="PF13840">
    <property type="entry name" value="ACT_7"/>
    <property type="match status" value="2"/>
</dbReference>
<protein>
    <recommendedName>
        <fullName evidence="1">CASTOR ACT domain-containing protein</fullName>
    </recommendedName>
</protein>
<dbReference type="InterPro" id="IPR027795">
    <property type="entry name" value="CASTOR_ACT_dom"/>
</dbReference>
<evidence type="ECO:0000259" key="1">
    <source>
        <dbReference type="Pfam" id="PF13840"/>
    </source>
</evidence>
<dbReference type="OrthoDB" id="58529at2759"/>
<keyword evidence="3" id="KW-1185">Reference proteome</keyword>
<comment type="caution">
    <text evidence="2">The sequence shown here is derived from an EMBL/GenBank/DDBJ whole genome shotgun (WGS) entry which is preliminary data.</text>
</comment>
<accession>A0A8H7S6Y2</accession>
<name>A0A8H7S6Y2_9FUNG</name>
<dbReference type="PANTHER" id="PTHR31131:SF6">
    <property type="entry name" value="CASTOR ACT DOMAIN-CONTAINING PROTEIN"/>
    <property type="match status" value="1"/>
</dbReference>
<feature type="domain" description="CASTOR ACT" evidence="1">
    <location>
        <begin position="283"/>
        <end position="336"/>
    </location>
</feature>
<reference evidence="2 3" key="1">
    <citation type="submission" date="2020-12" db="EMBL/GenBank/DDBJ databases">
        <title>Metabolic potential, ecology and presence of endohyphal bacteria is reflected in genomic diversity of Mucoromycotina.</title>
        <authorList>
            <person name="Muszewska A."/>
            <person name="Okrasinska A."/>
            <person name="Steczkiewicz K."/>
            <person name="Drgas O."/>
            <person name="Orlowska M."/>
            <person name="Perlinska-Lenart U."/>
            <person name="Aleksandrzak-Piekarczyk T."/>
            <person name="Szatraj K."/>
            <person name="Zielenkiewicz U."/>
            <person name="Pilsyk S."/>
            <person name="Malc E."/>
            <person name="Mieczkowski P."/>
            <person name="Kruszewska J.S."/>
            <person name="Biernat P."/>
            <person name="Pawlowska J."/>
        </authorList>
    </citation>
    <scope>NUCLEOTIDE SEQUENCE [LARGE SCALE GENOMIC DNA]</scope>
    <source>
        <strain evidence="2 3">CBS 142.35</strain>
    </source>
</reference>
<dbReference type="SUPFAM" id="SSF55021">
    <property type="entry name" value="ACT-like"/>
    <property type="match status" value="2"/>
</dbReference>
<feature type="domain" description="CASTOR ACT" evidence="1">
    <location>
        <begin position="77"/>
        <end position="138"/>
    </location>
</feature>
<sequence>MITILPARLKLLHFPRSHLPHVTHAIVKSCFFDDIKSPEYFFSFTENAYEISVAANVSIIDQGFLPFLTSCPDLSTSPDIFRVLQVDDAGGQDASGKRISELSEPLAQGKFSIFYMSTYQTDFVLVKERRMRQAVQVLLDHGFEFDQDSLDMYHHNIQELQMIQQSNTSTDSLVSTSAESYASSIQVHEESSTTNNDIESSVLKNELRCAGLNPHNRSSWATTMLKIMSFPELLSSPISTATATRFFSYTATSDGISLLADKHILNLFEEETLFQDEDTVPLRVIQVNLAGTNLDRCGIVRSISHPLATDDINLLYLSTFKSANIIVSADDIERADGLLRSDLEKMRDLLNDIVLEPLQ</sequence>
<evidence type="ECO:0000313" key="3">
    <source>
        <dbReference type="Proteomes" id="UP000646827"/>
    </source>
</evidence>
<dbReference type="PANTHER" id="PTHR31131">
    <property type="entry name" value="CHROMOSOME 1, WHOLE GENOME SHOTGUN SEQUENCE"/>
    <property type="match status" value="1"/>
</dbReference>
<dbReference type="InterPro" id="IPR045865">
    <property type="entry name" value="ACT-like_dom_sf"/>
</dbReference>
<dbReference type="AlphaFoldDB" id="A0A8H7S6Y2"/>
<evidence type="ECO:0000313" key="2">
    <source>
        <dbReference type="EMBL" id="KAG2224759.1"/>
    </source>
</evidence>
<dbReference type="Gene3D" id="3.30.2130.10">
    <property type="entry name" value="VC0802-like"/>
    <property type="match status" value="2"/>
</dbReference>
<dbReference type="InterPro" id="IPR051719">
    <property type="entry name" value="CASTOR_mTORC1"/>
</dbReference>
<dbReference type="GO" id="GO:0006520">
    <property type="term" value="P:amino acid metabolic process"/>
    <property type="evidence" value="ECO:0007669"/>
    <property type="project" value="UniProtKB-ARBA"/>
</dbReference>
<dbReference type="Proteomes" id="UP000646827">
    <property type="component" value="Unassembled WGS sequence"/>
</dbReference>
<organism evidence="2 3">
    <name type="scientific">Circinella minor</name>
    <dbReference type="NCBI Taxonomy" id="1195481"/>
    <lineage>
        <taxon>Eukaryota</taxon>
        <taxon>Fungi</taxon>
        <taxon>Fungi incertae sedis</taxon>
        <taxon>Mucoromycota</taxon>
        <taxon>Mucoromycotina</taxon>
        <taxon>Mucoromycetes</taxon>
        <taxon>Mucorales</taxon>
        <taxon>Lichtheimiaceae</taxon>
        <taxon>Circinella</taxon>
    </lineage>
</organism>
<proteinExistence type="predicted"/>
<dbReference type="GO" id="GO:0046394">
    <property type="term" value="P:carboxylic acid biosynthetic process"/>
    <property type="evidence" value="ECO:0007669"/>
    <property type="project" value="UniProtKB-ARBA"/>
</dbReference>
<dbReference type="EMBL" id="JAEPRB010000037">
    <property type="protein sequence ID" value="KAG2224759.1"/>
    <property type="molecule type" value="Genomic_DNA"/>
</dbReference>